<feature type="compositionally biased region" description="Polar residues" evidence="1">
    <location>
        <begin position="108"/>
        <end position="117"/>
    </location>
</feature>
<evidence type="ECO:0000256" key="1">
    <source>
        <dbReference type="SAM" id="MobiDB-lite"/>
    </source>
</evidence>
<dbReference type="EMBL" id="LSYV01000029">
    <property type="protein sequence ID" value="KXZ48436.1"/>
    <property type="molecule type" value="Genomic_DNA"/>
</dbReference>
<comment type="caution">
    <text evidence="2">The sequence shown here is derived from an EMBL/GenBank/DDBJ whole genome shotgun (WGS) entry which is preliminary data.</text>
</comment>
<reference evidence="3" key="1">
    <citation type="journal article" date="2016" name="Nat. Commun.">
        <title>The Gonium pectorale genome demonstrates co-option of cell cycle regulation during the evolution of multicellularity.</title>
        <authorList>
            <person name="Hanschen E.R."/>
            <person name="Marriage T.N."/>
            <person name="Ferris P.J."/>
            <person name="Hamaji T."/>
            <person name="Toyoda A."/>
            <person name="Fujiyama A."/>
            <person name="Neme R."/>
            <person name="Noguchi H."/>
            <person name="Minakuchi Y."/>
            <person name="Suzuki M."/>
            <person name="Kawai-Toyooka H."/>
            <person name="Smith D.R."/>
            <person name="Sparks H."/>
            <person name="Anderson J."/>
            <person name="Bakaric R."/>
            <person name="Luria V."/>
            <person name="Karger A."/>
            <person name="Kirschner M.W."/>
            <person name="Durand P.M."/>
            <person name="Michod R.E."/>
            <person name="Nozaki H."/>
            <person name="Olson B.J."/>
        </authorList>
    </citation>
    <scope>NUCLEOTIDE SEQUENCE [LARGE SCALE GENOMIC DNA]</scope>
    <source>
        <strain evidence="3">NIES-2863</strain>
    </source>
</reference>
<proteinExistence type="predicted"/>
<dbReference type="Proteomes" id="UP000075714">
    <property type="component" value="Unassembled WGS sequence"/>
</dbReference>
<protein>
    <submittedName>
        <fullName evidence="2">Uncharacterized protein</fullName>
    </submittedName>
</protein>
<evidence type="ECO:0000313" key="2">
    <source>
        <dbReference type="EMBL" id="KXZ48436.1"/>
    </source>
</evidence>
<dbReference type="STRING" id="33097.A0A150GF39"/>
<name>A0A150GF39_GONPE</name>
<feature type="compositionally biased region" description="Basic and acidic residues" evidence="1">
    <location>
        <begin position="208"/>
        <end position="219"/>
    </location>
</feature>
<feature type="compositionally biased region" description="Low complexity" evidence="1">
    <location>
        <begin position="173"/>
        <end position="185"/>
    </location>
</feature>
<evidence type="ECO:0000313" key="3">
    <source>
        <dbReference type="Proteomes" id="UP000075714"/>
    </source>
</evidence>
<dbReference type="PANTHER" id="PTHR36051:SF2">
    <property type="entry name" value="DYNAMIN"/>
    <property type="match status" value="1"/>
</dbReference>
<organism evidence="2 3">
    <name type="scientific">Gonium pectorale</name>
    <name type="common">Green alga</name>
    <dbReference type="NCBI Taxonomy" id="33097"/>
    <lineage>
        <taxon>Eukaryota</taxon>
        <taxon>Viridiplantae</taxon>
        <taxon>Chlorophyta</taxon>
        <taxon>core chlorophytes</taxon>
        <taxon>Chlorophyceae</taxon>
        <taxon>CS clade</taxon>
        <taxon>Chlamydomonadales</taxon>
        <taxon>Volvocaceae</taxon>
        <taxon>Gonium</taxon>
    </lineage>
</organism>
<dbReference type="AlphaFoldDB" id="A0A150GF39"/>
<keyword evidence="3" id="KW-1185">Reference proteome</keyword>
<sequence>MWSQEAQYCAVPALGQAASGVSSGLGQLSGQLGDVGSQVRGAVQRLGVRGLDAGVGCGVGLGYGYGAGLFIKPSAAEQVLRLVERTAGGLTQQVQSKLQEAGIQLPSAFQPTTNNRPTGVPGQLPVTSFLPHPPAPVSLQGVSQHGGQEQQQQQPSEGHRNGAVWEAGVSREAPTPAGAQAPADAAGERGEDDGAPEAPGSRRGGRRGPAERPEPSAEEFRALLRHERRIARLRAENRELRKAVCSLNRRLPICRQRSDEESDGSGY</sequence>
<accession>A0A150GF39</accession>
<gene>
    <name evidence="2" type="ORF">GPECTOR_28g846</name>
</gene>
<feature type="region of interest" description="Disordered" evidence="1">
    <location>
        <begin position="108"/>
        <end position="219"/>
    </location>
</feature>
<feature type="compositionally biased region" description="Low complexity" evidence="1">
    <location>
        <begin position="140"/>
        <end position="156"/>
    </location>
</feature>
<dbReference type="OrthoDB" id="545637at2759"/>
<dbReference type="PANTHER" id="PTHR36051">
    <property type="entry name" value="DYNAMIN"/>
    <property type="match status" value="1"/>
</dbReference>